<protein>
    <submittedName>
        <fullName evidence="2">Uncharacterized protein</fullName>
    </submittedName>
</protein>
<dbReference type="AlphaFoldDB" id="A0A1Q9CAH9"/>
<sequence>MTLEELKQKMDELGLQIPPKPTKGLLARMIRDLTKSAEEEVVVCFGRYRNHTSKEVPEGYLCWAISKVSEKYQRVDGPPQAGELCKGEAEPPRDGGPRAECDGEVRPLRDGPQERRLLVEVVSSLSGRSDNGWVTPMNQDIPPEALEELKTVWRMLNLPMSHVHHNAATDETFQDCFEGHAEVAKDVESLAKELLKVGDEWNWPGGGTRGLHSWSRYTYNLKYTLRYINKFMRKGPKEDGIGLNTQPGIHRDAHNINYNQTIVIGHRGGRLWIDDPNDEINGEPRCVKINNGRNISEKFVENADKVFAFDPQPRHFAEDWDGIRVTITVYTVIGSDALGTEEGDLLRSRGFPMTARRQDLQLR</sequence>
<feature type="region of interest" description="Disordered" evidence="1">
    <location>
        <begin position="76"/>
        <end position="109"/>
    </location>
</feature>
<organism evidence="2 3">
    <name type="scientific">Symbiodinium microadriaticum</name>
    <name type="common">Dinoflagellate</name>
    <name type="synonym">Zooxanthella microadriatica</name>
    <dbReference type="NCBI Taxonomy" id="2951"/>
    <lineage>
        <taxon>Eukaryota</taxon>
        <taxon>Sar</taxon>
        <taxon>Alveolata</taxon>
        <taxon>Dinophyceae</taxon>
        <taxon>Suessiales</taxon>
        <taxon>Symbiodiniaceae</taxon>
        <taxon>Symbiodinium</taxon>
    </lineage>
</organism>
<comment type="caution">
    <text evidence="2">The sequence shown here is derived from an EMBL/GenBank/DDBJ whole genome shotgun (WGS) entry which is preliminary data.</text>
</comment>
<evidence type="ECO:0000313" key="3">
    <source>
        <dbReference type="Proteomes" id="UP000186817"/>
    </source>
</evidence>
<dbReference type="EMBL" id="LSRX01001432">
    <property type="protein sequence ID" value="OLP79942.1"/>
    <property type="molecule type" value="Genomic_DNA"/>
</dbReference>
<name>A0A1Q9CAH9_SYMMI</name>
<reference evidence="2 3" key="1">
    <citation type="submission" date="2016-02" db="EMBL/GenBank/DDBJ databases">
        <title>Genome analysis of coral dinoflagellate symbionts highlights evolutionary adaptations to a symbiotic lifestyle.</title>
        <authorList>
            <person name="Aranda M."/>
            <person name="Li Y."/>
            <person name="Liew Y.J."/>
            <person name="Baumgarten S."/>
            <person name="Simakov O."/>
            <person name="Wilson M."/>
            <person name="Piel J."/>
            <person name="Ashoor H."/>
            <person name="Bougouffa S."/>
            <person name="Bajic V.B."/>
            <person name="Ryu T."/>
            <person name="Ravasi T."/>
            <person name="Bayer T."/>
            <person name="Micklem G."/>
            <person name="Kim H."/>
            <person name="Bhak J."/>
            <person name="Lajeunesse T.C."/>
            <person name="Voolstra C.R."/>
        </authorList>
    </citation>
    <scope>NUCLEOTIDE SEQUENCE [LARGE SCALE GENOMIC DNA]</scope>
    <source>
        <strain evidence="2 3">CCMP2467</strain>
    </source>
</reference>
<dbReference type="OrthoDB" id="406229at2759"/>
<keyword evidence="3" id="KW-1185">Reference proteome</keyword>
<evidence type="ECO:0000313" key="2">
    <source>
        <dbReference type="EMBL" id="OLP79942.1"/>
    </source>
</evidence>
<gene>
    <name evidence="2" type="ORF">AK812_SmicGene39713</name>
</gene>
<proteinExistence type="predicted"/>
<accession>A0A1Q9CAH9</accession>
<feature type="compositionally biased region" description="Basic and acidic residues" evidence="1">
    <location>
        <begin position="85"/>
        <end position="109"/>
    </location>
</feature>
<dbReference type="Proteomes" id="UP000186817">
    <property type="component" value="Unassembled WGS sequence"/>
</dbReference>
<evidence type="ECO:0000256" key="1">
    <source>
        <dbReference type="SAM" id="MobiDB-lite"/>
    </source>
</evidence>